<gene>
    <name evidence="3" type="ORF">M9978_10390</name>
</gene>
<feature type="domain" description="Ice-binding protein C-terminal" evidence="2">
    <location>
        <begin position="208"/>
        <end position="233"/>
    </location>
</feature>
<keyword evidence="1" id="KW-0732">Signal</keyword>
<keyword evidence="4" id="KW-1185">Reference proteome</keyword>
<organism evidence="3 4">
    <name type="scientific">Sphingomonas tagetis</name>
    <dbReference type="NCBI Taxonomy" id="2949092"/>
    <lineage>
        <taxon>Bacteria</taxon>
        <taxon>Pseudomonadati</taxon>
        <taxon>Pseudomonadota</taxon>
        <taxon>Alphaproteobacteria</taxon>
        <taxon>Sphingomonadales</taxon>
        <taxon>Sphingomonadaceae</taxon>
        <taxon>Sphingomonas</taxon>
    </lineage>
</organism>
<comment type="caution">
    <text evidence="3">The sequence shown here is derived from an EMBL/GenBank/DDBJ whole genome shotgun (WGS) entry which is preliminary data.</text>
</comment>
<dbReference type="RefSeq" id="WP_254292970.1">
    <property type="nucleotide sequence ID" value="NZ_JAMLDX010000006.1"/>
</dbReference>
<evidence type="ECO:0000256" key="1">
    <source>
        <dbReference type="SAM" id="SignalP"/>
    </source>
</evidence>
<evidence type="ECO:0000259" key="2">
    <source>
        <dbReference type="Pfam" id="PF07589"/>
    </source>
</evidence>
<reference evidence="3" key="1">
    <citation type="submission" date="2022-05" db="EMBL/GenBank/DDBJ databases">
        <title>Sphingomonas sp. strain MG17 Genome sequencing and assembly.</title>
        <authorList>
            <person name="Kim I."/>
        </authorList>
    </citation>
    <scope>NUCLEOTIDE SEQUENCE</scope>
    <source>
        <strain evidence="3">MG17</strain>
    </source>
</reference>
<dbReference type="EMBL" id="JAMLDX010000006">
    <property type="protein sequence ID" value="MCP3730838.1"/>
    <property type="molecule type" value="Genomic_DNA"/>
</dbReference>
<feature type="signal peptide" evidence="1">
    <location>
        <begin position="1"/>
        <end position="21"/>
    </location>
</feature>
<evidence type="ECO:0000313" key="4">
    <source>
        <dbReference type="Proteomes" id="UP001139451"/>
    </source>
</evidence>
<dbReference type="NCBIfam" id="NF035944">
    <property type="entry name" value="PEPxxWA-CTERM"/>
    <property type="match status" value="1"/>
</dbReference>
<dbReference type="Proteomes" id="UP001139451">
    <property type="component" value="Unassembled WGS sequence"/>
</dbReference>
<dbReference type="InterPro" id="IPR013424">
    <property type="entry name" value="Ice-binding_C"/>
</dbReference>
<dbReference type="AlphaFoldDB" id="A0A9X2HHB8"/>
<accession>A0A9X2HHB8</accession>
<feature type="chain" id="PRO_5040761482" evidence="1">
    <location>
        <begin position="22"/>
        <end position="242"/>
    </location>
</feature>
<dbReference type="Pfam" id="PF07589">
    <property type="entry name" value="PEP-CTERM"/>
    <property type="match status" value="1"/>
</dbReference>
<proteinExistence type="predicted"/>
<evidence type="ECO:0000313" key="3">
    <source>
        <dbReference type="EMBL" id="MCP3730838.1"/>
    </source>
</evidence>
<name>A0A9X2HHB8_9SPHN</name>
<protein>
    <submittedName>
        <fullName evidence="3">PEPxxWA-CTERM sorting domain-containing protein</fullName>
    </submittedName>
</protein>
<dbReference type="NCBIfam" id="TIGR02595">
    <property type="entry name" value="PEP_CTERM"/>
    <property type="match status" value="1"/>
</dbReference>
<sequence>MRIVATLAGMASLFLAAPALAADVIYTFNTTGNSSVNGGYGNAFNFTSGSLTMKVTGWQANLSNNDITKAYVGAYGTGLGVTGLGDSSGGSYYHQIDNVNGYVDFVMLEFDRAVSLTGVSLYSYTMGYSSSKDNDLAYYNAGALNSNLTLYDNVPSVWTEVGGTGGNGYVPIGATGVSTKWLVGAALISDRDDGFKIASIKVTELVGAVPEPATWAMMLLGFAGVGGALRVRRRKAEAITAH</sequence>